<dbReference type="EMBL" id="JBANQN010000008">
    <property type="protein sequence ID" value="KAK6782160.1"/>
    <property type="molecule type" value="Genomic_DNA"/>
</dbReference>
<name>A0AAN8T7R8_SOLBU</name>
<reference evidence="1 2" key="1">
    <citation type="submission" date="2024-02" db="EMBL/GenBank/DDBJ databases">
        <title>de novo genome assembly of Solanum bulbocastanum strain 11H21.</title>
        <authorList>
            <person name="Hosaka A.J."/>
        </authorList>
    </citation>
    <scope>NUCLEOTIDE SEQUENCE [LARGE SCALE GENOMIC DNA]</scope>
    <source>
        <tissue evidence="1">Young leaves</tissue>
    </source>
</reference>
<dbReference type="Proteomes" id="UP001371456">
    <property type="component" value="Unassembled WGS sequence"/>
</dbReference>
<evidence type="ECO:0000313" key="2">
    <source>
        <dbReference type="Proteomes" id="UP001371456"/>
    </source>
</evidence>
<proteinExistence type="predicted"/>
<protein>
    <submittedName>
        <fullName evidence="1">Uncharacterized protein</fullName>
    </submittedName>
</protein>
<accession>A0AAN8T7R8</accession>
<keyword evidence="2" id="KW-1185">Reference proteome</keyword>
<dbReference type="AlphaFoldDB" id="A0AAN8T7R8"/>
<organism evidence="1 2">
    <name type="scientific">Solanum bulbocastanum</name>
    <name type="common">Wild potato</name>
    <dbReference type="NCBI Taxonomy" id="147425"/>
    <lineage>
        <taxon>Eukaryota</taxon>
        <taxon>Viridiplantae</taxon>
        <taxon>Streptophyta</taxon>
        <taxon>Embryophyta</taxon>
        <taxon>Tracheophyta</taxon>
        <taxon>Spermatophyta</taxon>
        <taxon>Magnoliopsida</taxon>
        <taxon>eudicotyledons</taxon>
        <taxon>Gunneridae</taxon>
        <taxon>Pentapetalae</taxon>
        <taxon>asterids</taxon>
        <taxon>lamiids</taxon>
        <taxon>Solanales</taxon>
        <taxon>Solanaceae</taxon>
        <taxon>Solanoideae</taxon>
        <taxon>Solaneae</taxon>
        <taxon>Solanum</taxon>
    </lineage>
</organism>
<comment type="caution">
    <text evidence="1">The sequence shown here is derived from an EMBL/GenBank/DDBJ whole genome shotgun (WGS) entry which is preliminary data.</text>
</comment>
<gene>
    <name evidence="1" type="ORF">RDI58_019956</name>
</gene>
<sequence length="123" mass="14533">MAFCDHCIFEDSIPSNDPCPCGDMHNRLMCCKEILHIYSLAMESFLEKYRAQCYNLLHFEMRLTTLRAKMRRTMKVKNPHYPIAEKSEEDSHDLHLAWCDETSQFMSKLNGLKPSQAKGRRWM</sequence>
<evidence type="ECO:0000313" key="1">
    <source>
        <dbReference type="EMBL" id="KAK6782160.1"/>
    </source>
</evidence>